<accession>A0A1N6FM76</accession>
<dbReference type="Proteomes" id="UP000184932">
    <property type="component" value="Unassembled WGS sequence"/>
</dbReference>
<organism evidence="2 3">
    <name type="scientific">Vannielia litorea</name>
    <dbReference type="NCBI Taxonomy" id="1217970"/>
    <lineage>
        <taxon>Bacteria</taxon>
        <taxon>Pseudomonadati</taxon>
        <taxon>Pseudomonadota</taxon>
        <taxon>Alphaproteobacteria</taxon>
        <taxon>Rhodobacterales</taxon>
        <taxon>Paracoccaceae</taxon>
        <taxon>Vannielia</taxon>
    </lineage>
</organism>
<dbReference type="RefSeq" id="WP_175570441.1">
    <property type="nucleotide sequence ID" value="NZ_FSRL01000001.1"/>
</dbReference>
<name>A0A1N6FM76_9RHOB</name>
<dbReference type="EMBL" id="FSRL01000001">
    <property type="protein sequence ID" value="SIN96326.1"/>
    <property type="molecule type" value="Genomic_DNA"/>
</dbReference>
<evidence type="ECO:0000313" key="2">
    <source>
        <dbReference type="EMBL" id="SIN96326.1"/>
    </source>
</evidence>
<proteinExistence type="predicted"/>
<evidence type="ECO:0000313" key="3">
    <source>
        <dbReference type="Proteomes" id="UP000184932"/>
    </source>
</evidence>
<sequence>MAPRKSAKPEMKTEERAAEKRQRDTQSDIWDIAPDAETDQRYIITDWASI</sequence>
<feature type="region of interest" description="Disordered" evidence="1">
    <location>
        <begin position="1"/>
        <end position="27"/>
    </location>
</feature>
<protein>
    <submittedName>
        <fullName evidence="2">Uncharacterized protein</fullName>
    </submittedName>
</protein>
<keyword evidence="3" id="KW-1185">Reference proteome</keyword>
<gene>
    <name evidence="2" type="ORF">SAMN05444002_1783</name>
</gene>
<feature type="compositionally biased region" description="Basic and acidic residues" evidence="1">
    <location>
        <begin position="7"/>
        <end position="26"/>
    </location>
</feature>
<dbReference type="STRING" id="1217970.SAMN05444002_1783"/>
<dbReference type="AlphaFoldDB" id="A0A1N6FM76"/>
<evidence type="ECO:0000256" key="1">
    <source>
        <dbReference type="SAM" id="MobiDB-lite"/>
    </source>
</evidence>
<reference evidence="3" key="1">
    <citation type="submission" date="2016-11" db="EMBL/GenBank/DDBJ databases">
        <authorList>
            <person name="Varghese N."/>
            <person name="Submissions S."/>
        </authorList>
    </citation>
    <scope>NUCLEOTIDE SEQUENCE [LARGE SCALE GENOMIC DNA]</scope>
    <source>
        <strain evidence="3">DSM 29440</strain>
    </source>
</reference>